<keyword evidence="3" id="KW-1185">Reference proteome</keyword>
<dbReference type="EMBL" id="LMTZ01000113">
    <property type="protein sequence ID" value="KST65075.1"/>
    <property type="molecule type" value="Genomic_DNA"/>
</dbReference>
<dbReference type="RefSeq" id="WP_027842202.1">
    <property type="nucleotide sequence ID" value="NZ_LMTZ01000113.1"/>
</dbReference>
<dbReference type="Gene3D" id="3.30.2010.10">
    <property type="entry name" value="Metalloproteases ('zincins'), catalytic domain"/>
    <property type="match status" value="1"/>
</dbReference>
<evidence type="ECO:0000313" key="3">
    <source>
        <dbReference type="Proteomes" id="UP000053372"/>
    </source>
</evidence>
<dbReference type="PANTHER" id="PTHR30399">
    <property type="entry name" value="UNCHARACTERIZED PROTEIN YGJP"/>
    <property type="match status" value="1"/>
</dbReference>
<organism evidence="2 3">
    <name type="scientific">Mastigocoleus testarum BC008</name>
    <dbReference type="NCBI Taxonomy" id="371196"/>
    <lineage>
        <taxon>Bacteria</taxon>
        <taxon>Bacillati</taxon>
        <taxon>Cyanobacteriota</taxon>
        <taxon>Cyanophyceae</taxon>
        <taxon>Nostocales</taxon>
        <taxon>Hapalosiphonaceae</taxon>
        <taxon>Mastigocoleus</taxon>
    </lineage>
</organism>
<name>A0A0V7ZKH7_9CYAN</name>
<sequence length="218" mass="25915">MLPDYKIIYSARKTIALEINQEGLTIRAPQKTPKEVISNLVKEKEPWIDKKLKNWENKVLEKNTPYHNTTNQIWFKGSEFQLRNDSKVNNYLIQNNNKTILFNDDFFELDRFYQEELSTHIKPKITLFSHKLQVAINTVRIKKLKSRWGSCSSKKNLNFNLSLIKTPTFIIDYVIAHEVSHLKEMNHSPAFWEVVESIYPKCKEAKIWLKKNGRYWIN</sequence>
<accession>A0A0V7ZKH7</accession>
<proteinExistence type="predicted"/>
<dbReference type="OrthoDB" id="9811177at2"/>
<dbReference type="InterPro" id="IPR053136">
    <property type="entry name" value="UTP_pyrophosphatase-like"/>
</dbReference>
<reference evidence="2 3" key="1">
    <citation type="journal article" date="2015" name="Genome Announc.">
        <title>Draft Genome of the Euendolithic (true boring) Cyanobacterium Mastigocoleus testarum strain BC008.</title>
        <authorList>
            <person name="Guida B.S."/>
            <person name="Garcia-Pichel F."/>
        </authorList>
    </citation>
    <scope>NUCLEOTIDE SEQUENCE [LARGE SCALE GENOMIC DNA]</scope>
    <source>
        <strain evidence="2 3">BC008</strain>
    </source>
</reference>
<protein>
    <recommendedName>
        <fullName evidence="1">YgjP-like metallopeptidase domain-containing protein</fullName>
    </recommendedName>
</protein>
<dbReference type="InterPro" id="IPR002725">
    <property type="entry name" value="YgjP-like_metallopeptidase"/>
</dbReference>
<dbReference type="AlphaFoldDB" id="A0A0V7ZKH7"/>
<evidence type="ECO:0000259" key="1">
    <source>
        <dbReference type="Pfam" id="PF01863"/>
    </source>
</evidence>
<dbReference type="CDD" id="cd07344">
    <property type="entry name" value="M48_yhfN_like"/>
    <property type="match status" value="1"/>
</dbReference>
<gene>
    <name evidence="2" type="ORF">BC008_19960</name>
</gene>
<comment type="caution">
    <text evidence="2">The sequence shown here is derived from an EMBL/GenBank/DDBJ whole genome shotgun (WGS) entry which is preliminary data.</text>
</comment>
<feature type="domain" description="YgjP-like metallopeptidase" evidence="1">
    <location>
        <begin position="13"/>
        <end position="212"/>
    </location>
</feature>
<evidence type="ECO:0000313" key="2">
    <source>
        <dbReference type="EMBL" id="KST65075.1"/>
    </source>
</evidence>
<dbReference type="PANTHER" id="PTHR30399:SF1">
    <property type="entry name" value="UTP PYROPHOSPHATASE"/>
    <property type="match status" value="1"/>
</dbReference>
<dbReference type="Proteomes" id="UP000053372">
    <property type="component" value="Unassembled WGS sequence"/>
</dbReference>
<dbReference type="Pfam" id="PF01863">
    <property type="entry name" value="YgjP-like"/>
    <property type="match status" value="1"/>
</dbReference>